<keyword evidence="5" id="KW-1185">Reference proteome</keyword>
<dbReference type="Pfam" id="PF02826">
    <property type="entry name" value="2-Hacid_dh_C"/>
    <property type="match status" value="1"/>
</dbReference>
<dbReference type="RefSeq" id="WP_207163127.1">
    <property type="nucleotide sequence ID" value="NZ_CP071382.1"/>
</dbReference>
<dbReference type="InterPro" id="IPR036291">
    <property type="entry name" value="NAD(P)-bd_dom_sf"/>
</dbReference>
<dbReference type="EMBL" id="CP071382">
    <property type="protein sequence ID" value="QSV45322.1"/>
    <property type="molecule type" value="Genomic_DNA"/>
</dbReference>
<proteinExistence type="predicted"/>
<evidence type="ECO:0000259" key="3">
    <source>
        <dbReference type="Pfam" id="PF02826"/>
    </source>
</evidence>
<protein>
    <submittedName>
        <fullName evidence="4">D-2-hydroxyacid dehydrogenase</fullName>
    </submittedName>
</protein>
<dbReference type="PANTHER" id="PTHR43333:SF1">
    <property type="entry name" value="D-ISOMER SPECIFIC 2-HYDROXYACID DEHYDROGENASE NAD-BINDING DOMAIN-CONTAINING PROTEIN"/>
    <property type="match status" value="1"/>
</dbReference>
<feature type="domain" description="D-isomer specific 2-hydroxyacid dehydrogenase NAD-binding" evidence="3">
    <location>
        <begin position="109"/>
        <end position="287"/>
    </location>
</feature>
<dbReference type="Proteomes" id="UP000663651">
    <property type="component" value="Chromosome"/>
</dbReference>
<keyword evidence="2" id="KW-0520">NAD</keyword>
<evidence type="ECO:0000256" key="1">
    <source>
        <dbReference type="ARBA" id="ARBA00023002"/>
    </source>
</evidence>
<name>A0ABX7Q1Q4_9BACT</name>
<accession>A0ABX7Q1Q4</accession>
<reference evidence="4 5" key="1">
    <citation type="submission" date="2021-03" db="EMBL/GenBank/DDBJ databases">
        <title>Geobacter metallireducens gen. nov. sp. nov., a microorganism capable of coupling the complete oxidation of organic compounds to the reduction of iron and other metals.</title>
        <authorList>
            <person name="Li Y."/>
        </authorList>
    </citation>
    <scope>NUCLEOTIDE SEQUENCE [LARGE SCALE GENOMIC DNA]</scope>
    <source>
        <strain evidence="4 5">Jerry-YX</strain>
    </source>
</reference>
<dbReference type="InterPro" id="IPR006140">
    <property type="entry name" value="D-isomer_DH_NAD-bd"/>
</dbReference>
<sequence>MKISNLLIHLHNSIDAFTLKPRHVEQLRQALPEVNITVAASDRDFMDRLPDAEYAMVWVFKAEWYAAAPRLKALFTPAAGRDWVEADPSGRVLTCHGSFHGRIMRESLLSMMLYFNRRLGKSLDDQGCRRWGRRDYSGCVGLFSQRVLIVGLGALGQSMAELLKAFGAHVTGVKRNPESFAGSPFVDGVIAFDALEEALPEADHVVLLLPGGTATDGIFTARHFNAMKPGAHLYNLGRGNCYREEDLVAALEHGRLAGAGLDVFAEEPLPAFSPLWQQRNVLITPHSSAISQEYIDLFIAEWLETVRKSGPQHETPQ</sequence>
<keyword evidence="1" id="KW-0560">Oxidoreductase</keyword>
<dbReference type="PANTHER" id="PTHR43333">
    <property type="entry name" value="2-HACID_DH_C DOMAIN-CONTAINING PROTEIN"/>
    <property type="match status" value="1"/>
</dbReference>
<evidence type="ECO:0000313" key="4">
    <source>
        <dbReference type="EMBL" id="QSV45322.1"/>
    </source>
</evidence>
<dbReference type="SUPFAM" id="SSF52283">
    <property type="entry name" value="Formate/glycerate dehydrogenase catalytic domain-like"/>
    <property type="match status" value="1"/>
</dbReference>
<organism evidence="4 5">
    <name type="scientific">Geobacter benzoatilyticus</name>
    <dbReference type="NCBI Taxonomy" id="2815309"/>
    <lineage>
        <taxon>Bacteria</taxon>
        <taxon>Pseudomonadati</taxon>
        <taxon>Thermodesulfobacteriota</taxon>
        <taxon>Desulfuromonadia</taxon>
        <taxon>Geobacterales</taxon>
        <taxon>Geobacteraceae</taxon>
        <taxon>Geobacter</taxon>
    </lineage>
</organism>
<evidence type="ECO:0000313" key="5">
    <source>
        <dbReference type="Proteomes" id="UP000663651"/>
    </source>
</evidence>
<dbReference type="SUPFAM" id="SSF51735">
    <property type="entry name" value="NAD(P)-binding Rossmann-fold domains"/>
    <property type="match status" value="1"/>
</dbReference>
<dbReference type="Gene3D" id="3.40.50.720">
    <property type="entry name" value="NAD(P)-binding Rossmann-like Domain"/>
    <property type="match status" value="2"/>
</dbReference>
<gene>
    <name evidence="4" type="ORF">JZM60_14515</name>
</gene>
<evidence type="ECO:0000256" key="2">
    <source>
        <dbReference type="ARBA" id="ARBA00023027"/>
    </source>
</evidence>
<dbReference type="CDD" id="cd05300">
    <property type="entry name" value="2-Hacid_dh_1"/>
    <property type="match status" value="1"/>
</dbReference>